<evidence type="ECO:0000256" key="1">
    <source>
        <dbReference type="ARBA" id="ARBA00000085"/>
    </source>
</evidence>
<dbReference type="Pfam" id="PF02518">
    <property type="entry name" value="HATPase_c"/>
    <property type="match status" value="1"/>
</dbReference>
<feature type="region of interest" description="Disordered" evidence="12">
    <location>
        <begin position="1"/>
        <end position="43"/>
    </location>
</feature>
<evidence type="ECO:0000256" key="6">
    <source>
        <dbReference type="ARBA" id="ARBA00022692"/>
    </source>
</evidence>
<evidence type="ECO:0000256" key="3">
    <source>
        <dbReference type="ARBA" id="ARBA00012438"/>
    </source>
</evidence>
<keyword evidence="6 13" id="KW-0812">Transmembrane</keyword>
<accession>A0ABP7J594</accession>
<feature type="transmembrane region" description="Helical" evidence="13">
    <location>
        <begin position="56"/>
        <end position="76"/>
    </location>
</feature>
<dbReference type="InterPro" id="IPR003660">
    <property type="entry name" value="HAMP_dom"/>
</dbReference>
<feature type="domain" description="Roadblock/LAMTOR2" evidence="15">
    <location>
        <begin position="1119"/>
        <end position="1209"/>
    </location>
</feature>
<comment type="caution">
    <text evidence="16">The sequence shown here is derived from an EMBL/GenBank/DDBJ whole genome shotgun (WGS) entry which is preliminary data.</text>
</comment>
<proteinExistence type="predicted"/>
<keyword evidence="5" id="KW-0808">Transferase</keyword>
<keyword evidence="7" id="KW-0547">Nucleotide-binding</keyword>
<dbReference type="InterPro" id="IPR003594">
    <property type="entry name" value="HATPase_dom"/>
</dbReference>
<comment type="subcellular location">
    <subcellularLocation>
        <location evidence="2">Membrane</location>
    </subcellularLocation>
</comment>
<dbReference type="PANTHER" id="PTHR44936">
    <property type="entry name" value="SENSOR PROTEIN CREC"/>
    <property type="match status" value="1"/>
</dbReference>
<feature type="compositionally biased region" description="Low complexity" evidence="12">
    <location>
        <begin position="967"/>
        <end position="980"/>
    </location>
</feature>
<feature type="domain" description="HAMP" evidence="14">
    <location>
        <begin position="373"/>
        <end position="443"/>
    </location>
</feature>
<dbReference type="InterPro" id="IPR013587">
    <property type="entry name" value="Nitrate/nitrite_sensing"/>
</dbReference>
<dbReference type="Pfam" id="PF08376">
    <property type="entry name" value="NIT"/>
    <property type="match status" value="1"/>
</dbReference>
<evidence type="ECO:0000256" key="7">
    <source>
        <dbReference type="ARBA" id="ARBA00022741"/>
    </source>
</evidence>
<dbReference type="SUPFAM" id="SSF103196">
    <property type="entry name" value="Roadblock/LC7 domain"/>
    <property type="match status" value="1"/>
</dbReference>
<keyword evidence="9" id="KW-0067">ATP-binding</keyword>
<name>A0ABP7J594_9ACTN</name>
<keyword evidence="11" id="KW-0902">Two-component regulatory system</keyword>
<evidence type="ECO:0000256" key="8">
    <source>
        <dbReference type="ARBA" id="ARBA00022777"/>
    </source>
</evidence>
<dbReference type="InterPro" id="IPR050980">
    <property type="entry name" value="2C_sensor_his_kinase"/>
</dbReference>
<feature type="compositionally biased region" description="Low complexity" evidence="12">
    <location>
        <begin position="1039"/>
        <end position="1056"/>
    </location>
</feature>
<dbReference type="PANTHER" id="PTHR44936:SF9">
    <property type="entry name" value="SENSOR PROTEIN CREC"/>
    <property type="match status" value="1"/>
</dbReference>
<sequence length="1247" mass="130415">MSTTETETKTLQPGAGGGSGAKRHRRSGGQSGPARQRGRSGASRLSLRNWRVPARLTALILVPTIVGVLLAGLRVVSSIDSVAAYQRNAVAAEVAGHLRDLGLALGLERDRTIWFQTTRQQRTALADQRRAVDAAVARVRADLGAIDSGYGVRAVEDALQVGHRLDTMPVIRKGGQAAKYTDVINSLFRLHDEISQTSEDPQLIGDARGLSALAHAKEEMSQQRGTLLGTLLRGQRFTPDTLEGFIASRSRQKAAMATFSGEAGVENGRYLAQTLRGTEVIRAELTKSWAIALASRNLPVRDGNVRTNPVRQWFDDSTKTIELLQQVETRVAASVASRGSALESAERRNAIIAGILILALILLVLATTVLIARSLVRPLRRLRSEALEIAGFRLPAVVRRMRENGEGVEAPDVQPILVGTHDEIGEVATAFDEVHRQALRLAAEESQLRGNVNAMFVNLSRRIQTLVERQISLIDGLERGEQDGGRLGDLFKLDHLATRMRRNSENLLVLAGHEAARKRSQPAKLVDVVRASLSEVEGYERVTVKVHRNSAVAGHAANDVVHLVAELVENALAFSPGNSRVVVSSSMIEGGGALLAISDAGIGMDPEEIAEANRRLADPPVVDVSVSRRMGLFVVGRLAQRHNIRVQLRRGDTAGLIAMVLFPPQLITVAGGRGPVLPQRGAPQEETASSPAFGGPPPASNGSSTFNGFTPVGSSPGFKGRGPGQSRLTRAFGDPTPSGPSEYTGPQPEYTGPLSMPGASESPYSPATGAAGPGTGPLGPGTGPAGPAGGHGAAGPSGPPTGPSGRPTRAPGSASNPLPARSPGSSTGPNPLPARSPGSFTGPDPAPARPPGLFTGPDPAPARPPGYSTGPDMPRARTSAEPSTGPVRRPAEALPYEPSGPPTGPARRSTGPSGPPTGPGGPSTGPATGPEGPLERGDEFLPIFASVESAWFRRPDTPPAADTRDQAPAGPRGPAASGGPRRAEDPPPAPETSRDGSAGEAWSSSADSGWQAADAVKDPSMGGITAAGLPKRTPKANLVPGSVSGPSVPAAAPAPRPDVSADLIRARMSRFQQGIQRGRADISEGTSRAPETDQPRIDWRRTDEEGLVIELSHEARRFDWLITEFVSGTPGVAHAVVVSADGLRLANSDGFPPDRADQLAAVAAGLLSLTVGASRVFEGGGVTQTVVEMQHGIMLVMAISDGSCLAVLASPDCDMGLVAYQMTLLVERAGQVLTPALRAELQTSRIR</sequence>
<dbReference type="SMART" id="SM00304">
    <property type="entry name" value="HAMP"/>
    <property type="match status" value="1"/>
</dbReference>
<evidence type="ECO:0000256" key="10">
    <source>
        <dbReference type="ARBA" id="ARBA00022989"/>
    </source>
</evidence>
<feature type="region of interest" description="Disordered" evidence="12">
    <location>
        <begin position="673"/>
        <end position="1056"/>
    </location>
</feature>
<keyword evidence="10 13" id="KW-1133">Transmembrane helix</keyword>
<keyword evidence="13" id="KW-0472">Membrane</keyword>
<keyword evidence="4" id="KW-0597">Phosphoprotein</keyword>
<dbReference type="SMART" id="SM00960">
    <property type="entry name" value="Robl_LC7"/>
    <property type="match status" value="1"/>
</dbReference>
<dbReference type="InterPro" id="IPR036890">
    <property type="entry name" value="HATPase_C_sf"/>
</dbReference>
<evidence type="ECO:0000256" key="9">
    <source>
        <dbReference type="ARBA" id="ARBA00022840"/>
    </source>
</evidence>
<evidence type="ECO:0000313" key="17">
    <source>
        <dbReference type="Proteomes" id="UP001500888"/>
    </source>
</evidence>
<feature type="transmembrane region" description="Helical" evidence="13">
    <location>
        <begin position="350"/>
        <end position="372"/>
    </location>
</feature>
<evidence type="ECO:0000313" key="16">
    <source>
        <dbReference type="EMBL" id="GAA3835218.1"/>
    </source>
</evidence>
<protein>
    <recommendedName>
        <fullName evidence="3">histidine kinase</fullName>
        <ecNumber evidence="3">2.7.13.3</ecNumber>
    </recommendedName>
</protein>
<feature type="compositionally biased region" description="Polar residues" evidence="12">
    <location>
        <begin position="1"/>
        <end position="11"/>
    </location>
</feature>
<feature type="compositionally biased region" description="Gly residues" evidence="12">
    <location>
        <begin position="771"/>
        <end position="795"/>
    </location>
</feature>
<dbReference type="Pfam" id="PF03259">
    <property type="entry name" value="Robl_LC7"/>
    <property type="match status" value="1"/>
</dbReference>
<evidence type="ECO:0000256" key="5">
    <source>
        <dbReference type="ARBA" id="ARBA00022679"/>
    </source>
</evidence>
<evidence type="ECO:0000259" key="14">
    <source>
        <dbReference type="SMART" id="SM00304"/>
    </source>
</evidence>
<keyword evidence="17" id="KW-1185">Reference proteome</keyword>
<dbReference type="Gene3D" id="3.30.450.30">
    <property type="entry name" value="Dynein light chain 2a, cytoplasmic"/>
    <property type="match status" value="1"/>
</dbReference>
<evidence type="ECO:0000256" key="2">
    <source>
        <dbReference type="ARBA" id="ARBA00004370"/>
    </source>
</evidence>
<dbReference type="EC" id="2.7.13.3" evidence="3"/>
<dbReference type="Gene3D" id="6.10.340.10">
    <property type="match status" value="1"/>
</dbReference>
<feature type="compositionally biased region" description="Low complexity" evidence="12">
    <location>
        <begin position="32"/>
        <end position="43"/>
    </location>
</feature>
<evidence type="ECO:0000256" key="13">
    <source>
        <dbReference type="SAM" id="Phobius"/>
    </source>
</evidence>
<evidence type="ECO:0000256" key="12">
    <source>
        <dbReference type="SAM" id="MobiDB-lite"/>
    </source>
</evidence>
<organism evidence="16 17">
    <name type="scientific">Sphaerisporangium flaviroseum</name>
    <dbReference type="NCBI Taxonomy" id="509199"/>
    <lineage>
        <taxon>Bacteria</taxon>
        <taxon>Bacillati</taxon>
        <taxon>Actinomycetota</taxon>
        <taxon>Actinomycetes</taxon>
        <taxon>Streptosporangiales</taxon>
        <taxon>Streptosporangiaceae</taxon>
        <taxon>Sphaerisporangium</taxon>
    </lineage>
</organism>
<gene>
    <name evidence="16" type="ORF">GCM10022226_65910</name>
</gene>
<comment type="catalytic activity">
    <reaction evidence="1">
        <text>ATP + protein L-histidine = ADP + protein N-phospho-L-histidine.</text>
        <dbReference type="EC" id="2.7.13.3"/>
    </reaction>
</comment>
<keyword evidence="8" id="KW-0418">Kinase</keyword>
<evidence type="ECO:0000256" key="4">
    <source>
        <dbReference type="ARBA" id="ARBA00022553"/>
    </source>
</evidence>
<reference evidence="17" key="1">
    <citation type="journal article" date="2019" name="Int. J. Syst. Evol. Microbiol.">
        <title>The Global Catalogue of Microorganisms (GCM) 10K type strain sequencing project: providing services to taxonomists for standard genome sequencing and annotation.</title>
        <authorList>
            <consortium name="The Broad Institute Genomics Platform"/>
            <consortium name="The Broad Institute Genome Sequencing Center for Infectious Disease"/>
            <person name="Wu L."/>
            <person name="Ma J."/>
        </authorList>
    </citation>
    <scope>NUCLEOTIDE SEQUENCE [LARGE SCALE GENOMIC DNA]</scope>
    <source>
        <strain evidence="17">JCM 16908</strain>
    </source>
</reference>
<dbReference type="InterPro" id="IPR004942">
    <property type="entry name" value="Roadblock/LAMTOR2_dom"/>
</dbReference>
<feature type="compositionally biased region" description="Low complexity" evidence="12">
    <location>
        <begin position="803"/>
        <end position="813"/>
    </location>
</feature>
<dbReference type="Gene3D" id="3.30.565.10">
    <property type="entry name" value="Histidine kinase-like ATPase, C-terminal domain"/>
    <property type="match status" value="1"/>
</dbReference>
<evidence type="ECO:0000256" key="11">
    <source>
        <dbReference type="ARBA" id="ARBA00023012"/>
    </source>
</evidence>
<dbReference type="SUPFAM" id="SSF55874">
    <property type="entry name" value="ATPase domain of HSP90 chaperone/DNA topoisomerase II/histidine kinase"/>
    <property type="match status" value="1"/>
</dbReference>
<dbReference type="Proteomes" id="UP001500888">
    <property type="component" value="Unassembled WGS sequence"/>
</dbReference>
<dbReference type="RefSeq" id="WP_344949404.1">
    <property type="nucleotide sequence ID" value="NZ_BAAAZR010000038.1"/>
</dbReference>
<evidence type="ECO:0000259" key="15">
    <source>
        <dbReference type="SMART" id="SM00960"/>
    </source>
</evidence>
<dbReference type="EMBL" id="BAAAZR010000038">
    <property type="protein sequence ID" value="GAA3835218.1"/>
    <property type="molecule type" value="Genomic_DNA"/>
</dbReference>